<name>C6JRQ7_SORBI</name>
<dbReference type="PANTHER" id="PTHR33499:SF40">
    <property type="entry name" value="TRANSPOSASE-ASSOCIATED DOMAIN-CONTAINING PROTEIN"/>
    <property type="match status" value="1"/>
</dbReference>
<protein>
    <submittedName>
        <fullName evidence="1">Uncharacterized protein</fullName>
    </submittedName>
</protein>
<evidence type="ECO:0000313" key="1">
    <source>
        <dbReference type="EMBL" id="EES20189.1"/>
    </source>
</evidence>
<dbReference type="PANTHER" id="PTHR33499">
    <property type="entry name" value="OS12G0282400 PROTEIN-RELATED"/>
    <property type="match status" value="1"/>
</dbReference>
<sequence length="82" mass="9541">MQQAIKNCPKGIKKPDWEWLVKEHFYTKDFIAEIEVERLLNPTLSNVELMDKCFDSNRRDHVVGYGGGIRARDIRSPTGYQS</sequence>
<accession>C6JRQ7</accession>
<organism evidence="1">
    <name type="scientific">Sorghum bicolor</name>
    <name type="common">Sorghum</name>
    <name type="synonym">Sorghum vulgare</name>
    <dbReference type="NCBI Taxonomy" id="4558"/>
    <lineage>
        <taxon>Eukaryota</taxon>
        <taxon>Viridiplantae</taxon>
        <taxon>Streptophyta</taxon>
        <taxon>Embryophyta</taxon>
        <taxon>Tracheophyta</taxon>
        <taxon>Spermatophyta</taxon>
        <taxon>Magnoliopsida</taxon>
        <taxon>Liliopsida</taxon>
        <taxon>Poales</taxon>
        <taxon>Poaceae</taxon>
        <taxon>PACMAD clade</taxon>
        <taxon>Panicoideae</taxon>
        <taxon>Andropogonodae</taxon>
        <taxon>Andropogoneae</taxon>
        <taxon>Sorghinae</taxon>
        <taxon>Sorghum</taxon>
    </lineage>
</organism>
<gene>
    <name evidence="1" type="primary">Sb0011s016110</name>
    <name evidence="1" type="ORF">SORBIDRAFT_0011s016110</name>
</gene>
<proteinExistence type="predicted"/>
<reference evidence="1" key="1">
    <citation type="journal article" date="2009" name="Nature">
        <title>The Sorghum bicolor genome and the diversification of grasses.</title>
        <authorList>
            <person name="Paterson A.H."/>
            <person name="Bowers J.E."/>
            <person name="Bruggmann R."/>
            <person name="Dubchak I."/>
            <person name="Grimwood J."/>
            <person name="Gundlach H."/>
            <person name="Haberer G."/>
            <person name="Hellsten U."/>
            <person name="Mitros T."/>
            <person name="Poliakov A."/>
            <person name="Schmutz J."/>
            <person name="Spannagl M."/>
            <person name="Tang H."/>
            <person name="Wang X."/>
            <person name="Wicker T."/>
            <person name="Bharti A.K."/>
            <person name="Chapman J."/>
            <person name="Feltus F.A."/>
            <person name="Gowik U."/>
            <person name="Grigoriev I.V."/>
            <person name="Lyons E."/>
            <person name="Maher C.A."/>
            <person name="Martis M."/>
            <person name="Narechania A."/>
            <person name="Otillar R.P."/>
            <person name="Penning B.W."/>
            <person name="Salamov A.A."/>
            <person name="Wang Y."/>
            <person name="Zhang L."/>
            <person name="Carpita N.C."/>
            <person name="Freeling M."/>
            <person name="Gingle A.R."/>
            <person name="Hash C.T."/>
            <person name="Keller B."/>
            <person name="Klein P."/>
            <person name="Kresovich S."/>
            <person name="McCann M.C."/>
            <person name="Ming R."/>
            <person name="Peterson D.G."/>
            <person name="Mehboob-ur-Rahman"/>
            <person name="Ware D."/>
            <person name="Westhoff P."/>
            <person name="Mayer K.F."/>
            <person name="Messing J."/>
            <person name="Rokhsar D.S."/>
        </authorList>
    </citation>
    <scope>NUCLEOTIDE SEQUENCE [LARGE SCALE GENOMIC DNA]</scope>
</reference>
<dbReference type="AlphaFoldDB" id="C6JRQ7"/>
<dbReference type="EMBL" id="GL002605">
    <property type="protein sequence ID" value="EES20189.1"/>
    <property type="molecule type" value="Genomic_DNA"/>
</dbReference>
<dbReference type="HOGENOM" id="CLU_2562908_0_0_1"/>